<proteinExistence type="predicted"/>
<sequence length="58" mass="6371">MKIIILLFAIVLGFGATGKKTANDIEVAAAKHKLQQEQRELRSYPNLLPEVLIVAPKA</sequence>
<dbReference type="EMBL" id="QEKI01000009">
    <property type="protein sequence ID" value="PVY39955.1"/>
    <property type="molecule type" value="Genomic_DNA"/>
</dbReference>
<reference evidence="1 2" key="1">
    <citation type="submission" date="2018-04" db="EMBL/GenBank/DDBJ databases">
        <title>Genomic Encyclopedia of Type Strains, Phase IV (KMG-IV): sequencing the most valuable type-strain genomes for metagenomic binning, comparative biology and taxonomic classification.</title>
        <authorList>
            <person name="Goeker M."/>
        </authorList>
    </citation>
    <scope>NUCLEOTIDE SEQUENCE [LARGE SCALE GENOMIC DNA]</scope>
    <source>
        <strain evidence="1 2">DSM 100231</strain>
    </source>
</reference>
<dbReference type="AlphaFoldDB" id="A0A2U1AU58"/>
<name>A0A2U1AU58_9BACT</name>
<evidence type="ECO:0000313" key="2">
    <source>
        <dbReference type="Proteomes" id="UP000245466"/>
    </source>
</evidence>
<evidence type="ECO:0000313" key="1">
    <source>
        <dbReference type="EMBL" id="PVY39955.1"/>
    </source>
</evidence>
<organism evidence="1 2">
    <name type="scientific">Pontibacter virosus</name>
    <dbReference type="NCBI Taxonomy" id="1765052"/>
    <lineage>
        <taxon>Bacteria</taxon>
        <taxon>Pseudomonadati</taxon>
        <taxon>Bacteroidota</taxon>
        <taxon>Cytophagia</taxon>
        <taxon>Cytophagales</taxon>
        <taxon>Hymenobacteraceae</taxon>
        <taxon>Pontibacter</taxon>
    </lineage>
</organism>
<protein>
    <submittedName>
        <fullName evidence="1">Uncharacterized protein</fullName>
    </submittedName>
</protein>
<comment type="caution">
    <text evidence="1">The sequence shown here is derived from an EMBL/GenBank/DDBJ whole genome shotgun (WGS) entry which is preliminary data.</text>
</comment>
<dbReference type="RefSeq" id="WP_165820645.1">
    <property type="nucleotide sequence ID" value="NZ_QEKI01000009.1"/>
</dbReference>
<accession>A0A2U1AU58</accession>
<keyword evidence="2" id="KW-1185">Reference proteome</keyword>
<dbReference type="Proteomes" id="UP000245466">
    <property type="component" value="Unassembled WGS sequence"/>
</dbReference>
<gene>
    <name evidence="1" type="ORF">C8E01_10999</name>
</gene>